<evidence type="ECO:0000256" key="5">
    <source>
        <dbReference type="ARBA" id="ARBA00022882"/>
    </source>
</evidence>
<reference evidence="14 15" key="1">
    <citation type="submission" date="2018-10" db="EMBL/GenBank/DDBJ databases">
        <title>Genomic Encyclopedia of Archaeal and Bacterial Type Strains, Phase II (KMG-II): from individual species to whole genera.</title>
        <authorList>
            <person name="Goeker M."/>
        </authorList>
    </citation>
    <scope>NUCLEOTIDE SEQUENCE [LARGE SCALE GENOMIC DNA]</scope>
    <source>
        <strain evidence="14 15">DSM 18602</strain>
    </source>
</reference>
<dbReference type="EMBL" id="RBKU01000001">
    <property type="protein sequence ID" value="RKR84245.1"/>
    <property type="molecule type" value="Genomic_DNA"/>
</dbReference>
<dbReference type="Pfam" id="PF17655">
    <property type="entry name" value="IRK_C"/>
    <property type="match status" value="1"/>
</dbReference>
<dbReference type="SUPFAM" id="SSF81296">
    <property type="entry name" value="E set domains"/>
    <property type="match status" value="1"/>
</dbReference>
<evidence type="ECO:0000256" key="7">
    <source>
        <dbReference type="ARBA" id="ARBA00022989"/>
    </source>
</evidence>
<dbReference type="RefSeq" id="WP_121199746.1">
    <property type="nucleotide sequence ID" value="NZ_RBKU01000001.1"/>
</dbReference>
<keyword evidence="7 11" id="KW-1133">Transmembrane helix</keyword>
<protein>
    <submittedName>
        <fullName evidence="14">Inward rectifier potassium channel</fullName>
    </submittedName>
</protein>
<dbReference type="GO" id="GO:0005242">
    <property type="term" value="F:inward rectifier potassium channel activity"/>
    <property type="evidence" value="ECO:0007669"/>
    <property type="project" value="InterPro"/>
</dbReference>
<keyword evidence="10 14" id="KW-0407">Ion channel</keyword>
<feature type="domain" description="Inward rectifier potassium channel C-terminal" evidence="13">
    <location>
        <begin position="161"/>
        <end position="316"/>
    </location>
</feature>
<accession>A0A495J5J3</accession>
<sequence length="331" mass="37687">MGIRKVKANPESDMGLGTQAIAKNQRIFNQDGSINVKRKGLSYFNTANNYHRLITMKWHHFWLLILSGYLIVNLIFSFLYLALGIDNLVGAQGSTPYEHFFDAFFFSAQTITTVGYGHIYPHGIPTSSVSAIESMIGLLAFALATGLLYGRFSRPSAKITYSRHVLVAPYLEKGKALMFRLANQRRSTLIDLEIEVIFSYNEEVNGKTVRKFIPLELERKHVSILTLNWTVVHELNDDSPLRDITNEDLEKTEANIAVLLKAFDDTFSQTVHSRTSYQYDEVIWNAKFKPAFDRDYDGRMVLDLAKISDHERLENSPVTQTIDKQPAQKVV</sequence>
<evidence type="ECO:0000313" key="15">
    <source>
        <dbReference type="Proteomes" id="UP000268007"/>
    </source>
</evidence>
<dbReference type="GO" id="GO:0005886">
    <property type="term" value="C:plasma membrane"/>
    <property type="evidence" value="ECO:0007669"/>
    <property type="project" value="TreeGrafter"/>
</dbReference>
<dbReference type="InterPro" id="IPR041647">
    <property type="entry name" value="IRK_C"/>
</dbReference>
<dbReference type="InterPro" id="IPR016449">
    <property type="entry name" value="K_chnl_inward-rec_Kir"/>
</dbReference>
<dbReference type="GO" id="GO:1990573">
    <property type="term" value="P:potassium ion import across plasma membrane"/>
    <property type="evidence" value="ECO:0007669"/>
    <property type="project" value="TreeGrafter"/>
</dbReference>
<evidence type="ECO:0000256" key="11">
    <source>
        <dbReference type="SAM" id="Phobius"/>
    </source>
</evidence>
<evidence type="ECO:0000256" key="4">
    <source>
        <dbReference type="ARBA" id="ARBA00022692"/>
    </source>
</evidence>
<dbReference type="Pfam" id="PF07885">
    <property type="entry name" value="Ion_trans_2"/>
    <property type="match status" value="1"/>
</dbReference>
<dbReference type="Proteomes" id="UP000268007">
    <property type="component" value="Unassembled WGS sequence"/>
</dbReference>
<dbReference type="SUPFAM" id="SSF81324">
    <property type="entry name" value="Voltage-gated potassium channels"/>
    <property type="match status" value="1"/>
</dbReference>
<evidence type="ECO:0000256" key="2">
    <source>
        <dbReference type="ARBA" id="ARBA00022448"/>
    </source>
</evidence>
<dbReference type="GO" id="GO:0034702">
    <property type="term" value="C:monoatomic ion channel complex"/>
    <property type="evidence" value="ECO:0007669"/>
    <property type="project" value="UniProtKB-KW"/>
</dbReference>
<dbReference type="InterPro" id="IPR014756">
    <property type="entry name" value="Ig_E-set"/>
</dbReference>
<dbReference type="OrthoDB" id="9813518at2"/>
<dbReference type="PRINTS" id="PR01320">
    <property type="entry name" value="KIRCHANNEL"/>
</dbReference>
<dbReference type="Gene3D" id="2.60.40.1400">
    <property type="entry name" value="G protein-activated inward rectifier potassium channel 1"/>
    <property type="match status" value="1"/>
</dbReference>
<gene>
    <name evidence="14" type="ORF">BDD43_4475</name>
</gene>
<evidence type="ECO:0000259" key="13">
    <source>
        <dbReference type="Pfam" id="PF17655"/>
    </source>
</evidence>
<evidence type="ECO:0000256" key="10">
    <source>
        <dbReference type="ARBA" id="ARBA00023303"/>
    </source>
</evidence>
<evidence type="ECO:0000313" key="14">
    <source>
        <dbReference type="EMBL" id="RKR84245.1"/>
    </source>
</evidence>
<comment type="caution">
    <text evidence="14">The sequence shown here is derived from an EMBL/GenBank/DDBJ whole genome shotgun (WGS) entry which is preliminary data.</text>
</comment>
<dbReference type="Gene3D" id="1.10.287.70">
    <property type="match status" value="1"/>
</dbReference>
<evidence type="ECO:0000256" key="9">
    <source>
        <dbReference type="ARBA" id="ARBA00023136"/>
    </source>
</evidence>
<keyword evidence="9 11" id="KW-0472">Membrane</keyword>
<keyword evidence="8" id="KW-0406">Ion transport</keyword>
<dbReference type="PANTHER" id="PTHR11767">
    <property type="entry name" value="INWARD RECTIFIER POTASSIUM CHANNEL"/>
    <property type="match status" value="1"/>
</dbReference>
<keyword evidence="2" id="KW-0813">Transport</keyword>
<keyword evidence="3" id="KW-0633">Potassium transport</keyword>
<name>A0A495J5J3_9SPHI</name>
<keyword evidence="5" id="KW-0851">Voltage-gated channel</keyword>
<comment type="subcellular location">
    <subcellularLocation>
        <location evidence="1">Membrane</location>
        <topology evidence="1">Multi-pass membrane protein</topology>
    </subcellularLocation>
</comment>
<proteinExistence type="predicted"/>
<feature type="transmembrane region" description="Helical" evidence="11">
    <location>
        <begin position="61"/>
        <end position="83"/>
    </location>
</feature>
<evidence type="ECO:0000256" key="8">
    <source>
        <dbReference type="ARBA" id="ARBA00023065"/>
    </source>
</evidence>
<dbReference type="InterPro" id="IPR013099">
    <property type="entry name" value="K_chnl_dom"/>
</dbReference>
<dbReference type="InterPro" id="IPR013518">
    <property type="entry name" value="K_chnl_inward-rec_Kir_cyto"/>
</dbReference>
<dbReference type="GO" id="GO:0034765">
    <property type="term" value="P:regulation of monoatomic ion transmembrane transport"/>
    <property type="evidence" value="ECO:0007669"/>
    <property type="project" value="TreeGrafter"/>
</dbReference>
<evidence type="ECO:0000259" key="12">
    <source>
        <dbReference type="Pfam" id="PF07885"/>
    </source>
</evidence>
<feature type="domain" description="Potassium channel" evidence="12">
    <location>
        <begin position="71"/>
        <end position="148"/>
    </location>
</feature>
<feature type="transmembrane region" description="Helical" evidence="11">
    <location>
        <begin position="129"/>
        <end position="149"/>
    </location>
</feature>
<keyword evidence="15" id="KW-1185">Reference proteome</keyword>
<keyword evidence="6" id="KW-0630">Potassium</keyword>
<keyword evidence="4 11" id="KW-0812">Transmembrane</keyword>
<evidence type="ECO:0000256" key="6">
    <source>
        <dbReference type="ARBA" id="ARBA00022958"/>
    </source>
</evidence>
<evidence type="ECO:0000256" key="1">
    <source>
        <dbReference type="ARBA" id="ARBA00004141"/>
    </source>
</evidence>
<evidence type="ECO:0000256" key="3">
    <source>
        <dbReference type="ARBA" id="ARBA00022538"/>
    </source>
</evidence>
<dbReference type="AlphaFoldDB" id="A0A495J5J3"/>
<organism evidence="14 15">
    <name type="scientific">Mucilaginibacter gracilis</name>
    <dbReference type="NCBI Taxonomy" id="423350"/>
    <lineage>
        <taxon>Bacteria</taxon>
        <taxon>Pseudomonadati</taxon>
        <taxon>Bacteroidota</taxon>
        <taxon>Sphingobacteriia</taxon>
        <taxon>Sphingobacteriales</taxon>
        <taxon>Sphingobacteriaceae</taxon>
        <taxon>Mucilaginibacter</taxon>
    </lineage>
</organism>